<evidence type="ECO:0000313" key="2">
    <source>
        <dbReference type="Proteomes" id="UP000643279"/>
    </source>
</evidence>
<dbReference type="RefSeq" id="WP_229748398.1">
    <property type="nucleotide sequence ID" value="NZ_BMFW01000006.1"/>
</dbReference>
<dbReference type="Pfam" id="PF13238">
    <property type="entry name" value="AAA_18"/>
    <property type="match status" value="1"/>
</dbReference>
<name>A0ABQ2AS08_9MICC</name>
<dbReference type="InterPro" id="IPR027417">
    <property type="entry name" value="P-loop_NTPase"/>
</dbReference>
<dbReference type="EMBL" id="BMFW01000006">
    <property type="protein sequence ID" value="GGH94674.1"/>
    <property type="molecule type" value="Genomic_DNA"/>
</dbReference>
<dbReference type="Proteomes" id="UP000643279">
    <property type="component" value="Unassembled WGS sequence"/>
</dbReference>
<evidence type="ECO:0000313" key="1">
    <source>
        <dbReference type="EMBL" id="GGH94674.1"/>
    </source>
</evidence>
<accession>A0ABQ2AS08</accession>
<protein>
    <recommendedName>
        <fullName evidence="3">Adenylylsulfate kinase</fullName>
    </recommendedName>
</protein>
<reference evidence="2" key="1">
    <citation type="journal article" date="2019" name="Int. J. Syst. Evol. Microbiol.">
        <title>The Global Catalogue of Microorganisms (GCM) 10K type strain sequencing project: providing services to taxonomists for standard genome sequencing and annotation.</title>
        <authorList>
            <consortium name="The Broad Institute Genomics Platform"/>
            <consortium name="The Broad Institute Genome Sequencing Center for Infectious Disease"/>
            <person name="Wu L."/>
            <person name="Ma J."/>
        </authorList>
    </citation>
    <scope>NUCLEOTIDE SEQUENCE [LARGE SCALE GENOMIC DNA]</scope>
    <source>
        <strain evidence="2">CGMCC 1.12778</strain>
    </source>
</reference>
<comment type="caution">
    <text evidence="1">The sequence shown here is derived from an EMBL/GenBank/DDBJ whole genome shotgun (WGS) entry which is preliminary data.</text>
</comment>
<dbReference type="SUPFAM" id="SSF52540">
    <property type="entry name" value="P-loop containing nucleoside triphosphate hydrolases"/>
    <property type="match status" value="1"/>
</dbReference>
<organism evidence="1 2">
    <name type="scientific">Arthrobacter liuii</name>
    <dbReference type="NCBI Taxonomy" id="1476996"/>
    <lineage>
        <taxon>Bacteria</taxon>
        <taxon>Bacillati</taxon>
        <taxon>Actinomycetota</taxon>
        <taxon>Actinomycetes</taxon>
        <taxon>Micrococcales</taxon>
        <taxon>Micrococcaceae</taxon>
        <taxon>Arthrobacter</taxon>
    </lineage>
</organism>
<evidence type="ECO:0008006" key="3">
    <source>
        <dbReference type="Google" id="ProtNLM"/>
    </source>
</evidence>
<proteinExistence type="predicted"/>
<dbReference type="Gene3D" id="3.40.50.300">
    <property type="entry name" value="P-loop containing nucleotide triphosphate hydrolases"/>
    <property type="match status" value="1"/>
</dbReference>
<gene>
    <name evidence="1" type="ORF">GCM10007170_18420</name>
</gene>
<keyword evidence="2" id="KW-1185">Reference proteome</keyword>
<sequence>MAGDIRSLFLNGTVGSGKTTTAEALHRILIDDGISSAVVDLDQLRRAWPAPPNDRFNQELVLRNLQAVAGNYRHAGVGRIIVAGVIEHAADVERYRQSLGGRELSLVRLKPTIGTVQKRLRHRHEAGSPDLSWHLDRSVELEGILDKVRLDTHVVELWLRVGVPSPVRDGCSILIMLLVRALTPAGTVL</sequence>